<sequence length="255" mass="29312">MCHRISCKLSNNALTYSSRVATDINLHESPEASFDQYLEDKPRVFNAIFPDKRRSQQLNDEEWRIHMLPVRFLLVTCSPVIDMRLRCKSDGYDYPTGVPPQVTKVLDLTIVQWELHGLEDIVRPSVFSLSVNGTLYPCRQENNSRLKGQLSMSMTFDLPPVLSFIPEDVRRNVAETLLKRLEMDLKEKVNRSLLADYSKFKSEQPTKGLANTRVSNRALLVAELILQLEVEDQDDSENEYSNYRTNDPLIPAHPS</sequence>
<dbReference type="InterPro" id="IPR018971">
    <property type="entry name" value="DUF1997"/>
</dbReference>
<dbReference type="Pfam" id="PF09366">
    <property type="entry name" value="DUF1997"/>
    <property type="match status" value="1"/>
</dbReference>
<accession>A0ABQ4X5P6</accession>
<reference evidence="2" key="2">
    <citation type="submission" date="2022-01" db="EMBL/GenBank/DDBJ databases">
        <authorList>
            <person name="Yamashiro T."/>
            <person name="Shiraishi A."/>
            <person name="Satake H."/>
            <person name="Nakayama K."/>
        </authorList>
    </citation>
    <scope>NUCLEOTIDE SEQUENCE</scope>
</reference>
<keyword evidence="3" id="KW-1185">Reference proteome</keyword>
<organism evidence="2 3">
    <name type="scientific">Tanacetum coccineum</name>
    <dbReference type="NCBI Taxonomy" id="301880"/>
    <lineage>
        <taxon>Eukaryota</taxon>
        <taxon>Viridiplantae</taxon>
        <taxon>Streptophyta</taxon>
        <taxon>Embryophyta</taxon>
        <taxon>Tracheophyta</taxon>
        <taxon>Spermatophyta</taxon>
        <taxon>Magnoliopsida</taxon>
        <taxon>eudicotyledons</taxon>
        <taxon>Gunneridae</taxon>
        <taxon>Pentapetalae</taxon>
        <taxon>asterids</taxon>
        <taxon>campanulids</taxon>
        <taxon>Asterales</taxon>
        <taxon>Asteraceae</taxon>
        <taxon>Asteroideae</taxon>
        <taxon>Anthemideae</taxon>
        <taxon>Anthemidinae</taxon>
        <taxon>Tanacetum</taxon>
    </lineage>
</organism>
<gene>
    <name evidence="2" type="ORF">Tco_0655320</name>
</gene>
<comment type="caution">
    <text evidence="2">The sequence shown here is derived from an EMBL/GenBank/DDBJ whole genome shotgun (WGS) entry which is preliminary data.</text>
</comment>
<evidence type="ECO:0000313" key="2">
    <source>
        <dbReference type="EMBL" id="GJS60536.1"/>
    </source>
</evidence>
<dbReference type="PANTHER" id="PTHR34133:SF8">
    <property type="entry name" value="OS07G0633000 PROTEIN"/>
    <property type="match status" value="1"/>
</dbReference>
<proteinExistence type="predicted"/>
<dbReference type="EMBL" id="BQNB010009227">
    <property type="protein sequence ID" value="GJS60536.1"/>
    <property type="molecule type" value="Genomic_DNA"/>
</dbReference>
<protein>
    <submittedName>
        <fullName evidence="2">Pentatricopeptide repeat-containing protein, mitochondrial-like protein</fullName>
    </submittedName>
</protein>
<feature type="region of interest" description="Disordered" evidence="1">
    <location>
        <begin position="235"/>
        <end position="255"/>
    </location>
</feature>
<name>A0ABQ4X5P6_9ASTR</name>
<evidence type="ECO:0000256" key="1">
    <source>
        <dbReference type="SAM" id="MobiDB-lite"/>
    </source>
</evidence>
<reference evidence="2" key="1">
    <citation type="journal article" date="2022" name="Int. J. Mol. Sci.">
        <title>Draft Genome of Tanacetum Coccineum: Genomic Comparison of Closely Related Tanacetum-Family Plants.</title>
        <authorList>
            <person name="Yamashiro T."/>
            <person name="Shiraishi A."/>
            <person name="Nakayama K."/>
            <person name="Satake H."/>
        </authorList>
    </citation>
    <scope>NUCLEOTIDE SEQUENCE</scope>
</reference>
<dbReference type="PANTHER" id="PTHR34133">
    <property type="entry name" value="OS07G0633000 PROTEIN"/>
    <property type="match status" value="1"/>
</dbReference>
<evidence type="ECO:0000313" key="3">
    <source>
        <dbReference type="Proteomes" id="UP001151760"/>
    </source>
</evidence>
<dbReference type="Proteomes" id="UP001151760">
    <property type="component" value="Unassembled WGS sequence"/>
</dbReference>